<dbReference type="SUPFAM" id="SSF101898">
    <property type="entry name" value="NHL repeat"/>
    <property type="match status" value="1"/>
</dbReference>
<proteinExistence type="predicted"/>
<evidence type="ECO:0000313" key="5">
    <source>
        <dbReference type="Proteomes" id="UP000051952"/>
    </source>
</evidence>
<evidence type="ECO:0000256" key="2">
    <source>
        <dbReference type="SAM" id="Phobius"/>
    </source>
</evidence>
<keyword evidence="2" id="KW-0472">Membrane</keyword>
<name>A0A0S4IMQ9_BODSA</name>
<keyword evidence="2" id="KW-1133">Transmembrane helix</keyword>
<dbReference type="PANTHER" id="PTHR46388:SF2">
    <property type="entry name" value="NHL REPEAT-CONTAINING PROTEIN 2"/>
    <property type="match status" value="1"/>
</dbReference>
<dbReference type="Gene3D" id="2.120.10.30">
    <property type="entry name" value="TolB, C-terminal domain"/>
    <property type="match status" value="2"/>
</dbReference>
<accession>A0A0S4IMQ9</accession>
<organism evidence="4 5">
    <name type="scientific">Bodo saltans</name>
    <name type="common">Flagellated protozoan</name>
    <dbReference type="NCBI Taxonomy" id="75058"/>
    <lineage>
        <taxon>Eukaryota</taxon>
        <taxon>Discoba</taxon>
        <taxon>Euglenozoa</taxon>
        <taxon>Kinetoplastea</taxon>
        <taxon>Metakinetoplastina</taxon>
        <taxon>Eubodonida</taxon>
        <taxon>Bodonidae</taxon>
        <taxon>Bodo</taxon>
    </lineage>
</organism>
<dbReference type="PANTHER" id="PTHR46388">
    <property type="entry name" value="NHL REPEAT-CONTAINING PROTEIN 2"/>
    <property type="match status" value="1"/>
</dbReference>
<reference evidence="5" key="1">
    <citation type="submission" date="2015-09" db="EMBL/GenBank/DDBJ databases">
        <authorList>
            <consortium name="Pathogen Informatics"/>
        </authorList>
    </citation>
    <scope>NUCLEOTIDE SEQUENCE [LARGE SCALE GENOMIC DNA]</scope>
    <source>
        <strain evidence="5">Lake Konstanz</strain>
    </source>
</reference>
<keyword evidence="5" id="KW-1185">Reference proteome</keyword>
<keyword evidence="2" id="KW-0812">Transmembrane</keyword>
<sequence length="1088" mass="113074">MRCAGILSGAQWVAIWIVCLHSSNLLCYPFQVSALNAGPQVRTTTLVANAHHVTTVYIDAARNVLYFAAGNPVPTYIGRVALECDCGTAPLAANIVTPATTIAGSVAGFLDGIGRAAQLRPLRKCTVRRRYWQRRDSSDQLVNHDGGNPRAKFPVDADCGRTHVLATNARWGVCDICRLLQFPHRQSIISMGSATTITNIAGAVGQAGVLDGVNGSSARFFLSRGLALSSDGSTLFASSINGNVIQATRLDGTNATITIAGNGTAGFTEASGGRDFMLDPVAMFNSLQGIALWEQSTPFVLTKTNAPGWAVIAADYTNGVIRCVAALVSLTPFPTPAFEALATTVGTIRGVVGAGSSNDAYVHPITGSLFTSAGPSADEQWTVICYEVDNLSGAFVQPPVLVAGSTARYAEGATATALFDGIYGFAGHGVHMVYVTEYAANYCVRSINITTLEVDTVAGNRVSAVVDGVGTAASLMQPFGLAYHGLRNVLYVGGRMSPIRKIDLVTRNVTTIRLHIGARVPELPQIDTNARRTICICVCEPYHHCDGHSDGQTLIRAVAGTSGAPGTSDGFGSNARFTQPEGIALVGVEYGWPCLYVHEESPAYIREIRLRDQYVRTIPLIGLPAGFDIEGIVSYTNRTSKEFGLLLMNRGVGGGILFLPIGIMPAPTPSASSEQTSSTTTSIGRSTSQSATFSTHPTLHSATHSISMTRVSHSQATPSSSDCMTSSFSIVMTKSNSYSGSFSATTPTSTPSLATLPSLTESVCRCLPDAVRVALSAPVAACVACPVTEVVGDTIAVLGGSADLDAFAITAPAQLQSAPVARATLLLLPSAPLLVTLVVNGSSCWIVSSVATAGLNTSLVSGNVASSVGTDSQDDTFRSLIELLVTPTMGGGWLSGLASGDLLYQSKSLVLNVTLRCSSPLDGHATNDRFVIVTVPCPPLPRTLASEVTTGVTALQWISVVGGPGASGAMGRLTVVRSLALCSAAGGLSGLVTIDLSGCVDALAENSVGGLLGNIVIVVVATLLLLAVCWLLSRRHSDDEPIGELLAAGARRTAFPSTLLPIATMLIPTTAGLVVVVLRDLAEVSSPT</sequence>
<feature type="transmembrane region" description="Helical" evidence="2">
    <location>
        <begin position="1054"/>
        <end position="1078"/>
    </location>
</feature>
<feature type="compositionally biased region" description="Low complexity" evidence="1">
    <location>
        <begin position="669"/>
        <end position="690"/>
    </location>
</feature>
<feature type="chain" id="PRO_5006621343" evidence="3">
    <location>
        <begin position="28"/>
        <end position="1088"/>
    </location>
</feature>
<dbReference type="VEuPathDB" id="TriTrypDB:BSAL_55740"/>
<feature type="region of interest" description="Disordered" evidence="1">
    <location>
        <begin position="668"/>
        <end position="699"/>
    </location>
</feature>
<feature type="non-terminal residue" evidence="4">
    <location>
        <position position="1088"/>
    </location>
</feature>
<feature type="signal peptide" evidence="3">
    <location>
        <begin position="1"/>
        <end position="27"/>
    </location>
</feature>
<dbReference type="Proteomes" id="UP000051952">
    <property type="component" value="Unassembled WGS sequence"/>
</dbReference>
<evidence type="ECO:0000256" key="3">
    <source>
        <dbReference type="SAM" id="SignalP"/>
    </source>
</evidence>
<gene>
    <name evidence="4" type="ORF">BSAL_55615</name>
</gene>
<dbReference type="InterPro" id="IPR011042">
    <property type="entry name" value="6-blade_b-propeller_TolB-like"/>
</dbReference>
<dbReference type="EMBL" id="CYKH01000162">
    <property type="protein sequence ID" value="CUE74175.1"/>
    <property type="molecule type" value="Genomic_DNA"/>
</dbReference>
<keyword evidence="3" id="KW-0732">Signal</keyword>
<feature type="transmembrane region" description="Helical" evidence="2">
    <location>
        <begin position="1011"/>
        <end position="1033"/>
    </location>
</feature>
<evidence type="ECO:0000256" key="1">
    <source>
        <dbReference type="SAM" id="MobiDB-lite"/>
    </source>
</evidence>
<protein>
    <submittedName>
        <fullName evidence="4">Membrane-associated protein, putative</fullName>
    </submittedName>
</protein>
<evidence type="ECO:0000313" key="4">
    <source>
        <dbReference type="EMBL" id="CUE74175.1"/>
    </source>
</evidence>
<dbReference type="AlphaFoldDB" id="A0A0S4IMQ9"/>